<feature type="region of interest" description="Disordered" evidence="1">
    <location>
        <begin position="265"/>
        <end position="284"/>
    </location>
</feature>
<dbReference type="OrthoDB" id="3685234at2759"/>
<feature type="domain" description="F-box" evidence="2">
    <location>
        <begin position="5"/>
        <end position="50"/>
    </location>
</feature>
<protein>
    <recommendedName>
        <fullName evidence="2">F-box domain-containing protein</fullName>
    </recommendedName>
</protein>
<dbReference type="SUPFAM" id="SSF81383">
    <property type="entry name" value="F-box domain"/>
    <property type="match status" value="1"/>
</dbReference>
<dbReference type="InterPro" id="IPR036047">
    <property type="entry name" value="F-box-like_dom_sf"/>
</dbReference>
<dbReference type="InterPro" id="IPR001810">
    <property type="entry name" value="F-box_dom"/>
</dbReference>
<proteinExistence type="predicted"/>
<reference evidence="3" key="1">
    <citation type="journal article" date="2020" name="Stud. Mycol.">
        <title>101 Dothideomycetes genomes: a test case for predicting lifestyles and emergence of pathogens.</title>
        <authorList>
            <person name="Haridas S."/>
            <person name="Albert R."/>
            <person name="Binder M."/>
            <person name="Bloem J."/>
            <person name="Labutti K."/>
            <person name="Salamov A."/>
            <person name="Andreopoulos B."/>
            <person name="Baker S."/>
            <person name="Barry K."/>
            <person name="Bills G."/>
            <person name="Bluhm B."/>
            <person name="Cannon C."/>
            <person name="Castanera R."/>
            <person name="Culley D."/>
            <person name="Daum C."/>
            <person name="Ezra D."/>
            <person name="Gonzalez J."/>
            <person name="Henrissat B."/>
            <person name="Kuo A."/>
            <person name="Liang C."/>
            <person name="Lipzen A."/>
            <person name="Lutzoni F."/>
            <person name="Magnuson J."/>
            <person name="Mondo S."/>
            <person name="Nolan M."/>
            <person name="Ohm R."/>
            <person name="Pangilinan J."/>
            <person name="Park H.-J."/>
            <person name="Ramirez L."/>
            <person name="Alfaro M."/>
            <person name="Sun H."/>
            <person name="Tritt A."/>
            <person name="Yoshinaga Y."/>
            <person name="Zwiers L.-H."/>
            <person name="Turgeon B."/>
            <person name="Goodwin S."/>
            <person name="Spatafora J."/>
            <person name="Crous P."/>
            <person name="Grigoriev I."/>
        </authorList>
    </citation>
    <scope>NUCLEOTIDE SEQUENCE</scope>
    <source>
        <strain evidence="3">CBS 121167</strain>
    </source>
</reference>
<evidence type="ECO:0000313" key="3">
    <source>
        <dbReference type="EMBL" id="KAF2135575.1"/>
    </source>
</evidence>
<keyword evidence="4" id="KW-1185">Reference proteome</keyword>
<dbReference type="Gene3D" id="3.80.10.10">
    <property type="entry name" value="Ribonuclease Inhibitor"/>
    <property type="match status" value="1"/>
</dbReference>
<name>A0A6A6AX64_9PEZI</name>
<sequence length="515" mass="58976">MAPITALPSELFLESILPNISRHDLCSLALTCKNLRDIAQTTLYQSIDIRWSFTIGSKSPPVHNLLKTLIRRPELALSTHHACFQTDYHPVDPRIGNTAPIDKRPGNELLLHDTNGLPNAQDLKLLKQTVVDAELPQVDDWIEALSKGSISASIALIVSRLLNVKTLEVSIVLQNRRRELYRTPKDPWGPSDSEPDFFGLMLRQTVLASPSAYITRFKGLEQVRLFTDIERVLGCPRIDLDQVLPIFYAPRLKVADVKIDDPIDAHRRQSPWSTGQPPRGSDMTSLRLHRSSVNELTLSAILPVFPNLTTFEFDYARTYDTIESGDKSITPGFDGTIIKEAIESCSSSLENLRISVQATQDSGPLRPHFDWWHRSCGDMRSFPVLRSLSISMVMLLGWYPNRLPRLADVLPRSLEKLCIEDDCQFQEIGWNDLRIIREFNHFFRTPWTAVTPKLKLVRLECPVAYYEWNEPQRRQFQELCSKEGLECEIWKHEMDSTESEREEEYEQRHDSSDGD</sequence>
<evidence type="ECO:0000259" key="2">
    <source>
        <dbReference type="Pfam" id="PF12937"/>
    </source>
</evidence>
<dbReference type="EMBL" id="ML995569">
    <property type="protein sequence ID" value="KAF2135575.1"/>
    <property type="molecule type" value="Genomic_DNA"/>
</dbReference>
<dbReference type="Proteomes" id="UP000799438">
    <property type="component" value="Unassembled WGS sequence"/>
</dbReference>
<dbReference type="Pfam" id="PF12937">
    <property type="entry name" value="F-box-like"/>
    <property type="match status" value="1"/>
</dbReference>
<gene>
    <name evidence="3" type="ORF">K452DRAFT_363086</name>
</gene>
<accession>A0A6A6AX64</accession>
<evidence type="ECO:0000313" key="4">
    <source>
        <dbReference type="Proteomes" id="UP000799438"/>
    </source>
</evidence>
<feature type="region of interest" description="Disordered" evidence="1">
    <location>
        <begin position="493"/>
        <end position="515"/>
    </location>
</feature>
<dbReference type="AlphaFoldDB" id="A0A6A6AX64"/>
<dbReference type="RefSeq" id="XP_033391293.1">
    <property type="nucleotide sequence ID" value="XM_033546554.1"/>
</dbReference>
<evidence type="ECO:0000256" key="1">
    <source>
        <dbReference type="SAM" id="MobiDB-lite"/>
    </source>
</evidence>
<dbReference type="GeneID" id="54304060"/>
<feature type="compositionally biased region" description="Basic and acidic residues" evidence="1">
    <location>
        <begin position="506"/>
        <end position="515"/>
    </location>
</feature>
<dbReference type="InterPro" id="IPR032675">
    <property type="entry name" value="LRR_dom_sf"/>
</dbReference>
<organism evidence="3 4">
    <name type="scientific">Aplosporella prunicola CBS 121167</name>
    <dbReference type="NCBI Taxonomy" id="1176127"/>
    <lineage>
        <taxon>Eukaryota</taxon>
        <taxon>Fungi</taxon>
        <taxon>Dikarya</taxon>
        <taxon>Ascomycota</taxon>
        <taxon>Pezizomycotina</taxon>
        <taxon>Dothideomycetes</taxon>
        <taxon>Dothideomycetes incertae sedis</taxon>
        <taxon>Botryosphaeriales</taxon>
        <taxon>Aplosporellaceae</taxon>
        <taxon>Aplosporella</taxon>
    </lineage>
</organism>